<comment type="function">
    <text evidence="12">Component of the PAM complex, a complex required for the translocation of transit peptide-containing proteins from the inner membrane into the mitochondrial matrix in an ATP-dependent manner.</text>
</comment>
<evidence type="ECO:0000256" key="6">
    <source>
        <dbReference type="ARBA" id="ARBA00022927"/>
    </source>
</evidence>
<comment type="subcellular location">
    <subcellularLocation>
        <location evidence="1 12">Mitochondrion inner membrane</location>
        <topology evidence="1 12">Multi-pass membrane protein</topology>
    </subcellularLocation>
</comment>
<dbReference type="Pfam" id="PF08566">
    <property type="entry name" value="Pam17"/>
    <property type="match status" value="1"/>
</dbReference>
<evidence type="ECO:0000256" key="8">
    <source>
        <dbReference type="ARBA" id="ARBA00022989"/>
    </source>
</evidence>
<keyword evidence="14" id="KW-1185">Reference proteome</keyword>
<evidence type="ECO:0000313" key="13">
    <source>
        <dbReference type="EMBL" id="KPV76110.1"/>
    </source>
</evidence>
<keyword evidence="5 12" id="KW-0999">Mitochondrion inner membrane</keyword>
<dbReference type="STRING" id="578459.A0A194S6I9"/>
<sequence>MVPPSSSGCAFATIEADPTSTILGFEPVVIYGAATLGCVGLGWLAGPTVGGALWRLTHRRVKGAIEAKDKDFFRHISRWRADPSRQSAANPSPDYYAEKVGSLQQYRTWLRDQASFKRKAQFGQGKDAVY</sequence>
<comment type="caution">
    <text evidence="12">Lacks conserved residue(s) required for the propagation of feature annotation.</text>
</comment>
<protein>
    <recommendedName>
        <fullName evidence="12">Presequence translocated-associated motor subunit PAM17</fullName>
    </recommendedName>
</protein>
<dbReference type="EMBL" id="KQ474077">
    <property type="protein sequence ID" value="KPV76110.1"/>
    <property type="molecule type" value="Genomic_DNA"/>
</dbReference>
<evidence type="ECO:0000256" key="12">
    <source>
        <dbReference type="RuleBase" id="RU367146"/>
    </source>
</evidence>
<evidence type="ECO:0000256" key="9">
    <source>
        <dbReference type="ARBA" id="ARBA00023010"/>
    </source>
</evidence>
<dbReference type="AlphaFoldDB" id="A0A194S6I9"/>
<evidence type="ECO:0000256" key="11">
    <source>
        <dbReference type="ARBA" id="ARBA00023136"/>
    </source>
</evidence>
<gene>
    <name evidence="13" type="ORF">RHOBADRAFT_53097</name>
</gene>
<feature type="transmembrane region" description="Helical" evidence="12">
    <location>
        <begin position="28"/>
        <end position="54"/>
    </location>
</feature>
<evidence type="ECO:0000256" key="4">
    <source>
        <dbReference type="ARBA" id="ARBA00022692"/>
    </source>
</evidence>
<dbReference type="GeneID" id="28977117"/>
<keyword evidence="7" id="KW-0809">Transit peptide</keyword>
<keyword evidence="3 12" id="KW-0813">Transport</keyword>
<evidence type="ECO:0000256" key="3">
    <source>
        <dbReference type="ARBA" id="ARBA00022448"/>
    </source>
</evidence>
<accession>A0A194S6I9</accession>
<keyword evidence="6 12" id="KW-0653">Protein transport</keyword>
<keyword evidence="8 12" id="KW-1133">Transmembrane helix</keyword>
<evidence type="ECO:0000256" key="10">
    <source>
        <dbReference type="ARBA" id="ARBA00023128"/>
    </source>
</evidence>
<evidence type="ECO:0000256" key="2">
    <source>
        <dbReference type="ARBA" id="ARBA00006837"/>
    </source>
</evidence>
<dbReference type="GO" id="GO:0030150">
    <property type="term" value="P:protein import into mitochondrial matrix"/>
    <property type="evidence" value="ECO:0007669"/>
    <property type="project" value="UniProtKB-UniRule"/>
</dbReference>
<evidence type="ECO:0000256" key="7">
    <source>
        <dbReference type="ARBA" id="ARBA00022946"/>
    </source>
</evidence>
<comment type="similarity">
    <text evidence="2 12">Belongs to the PAM17 family.</text>
</comment>
<evidence type="ECO:0000256" key="5">
    <source>
        <dbReference type="ARBA" id="ARBA00022792"/>
    </source>
</evidence>
<proteinExistence type="inferred from homology"/>
<dbReference type="GO" id="GO:0001405">
    <property type="term" value="C:PAM complex, Tim23 associated import motor"/>
    <property type="evidence" value="ECO:0007669"/>
    <property type="project" value="UniProtKB-UniRule"/>
</dbReference>
<evidence type="ECO:0000256" key="1">
    <source>
        <dbReference type="ARBA" id="ARBA00004448"/>
    </source>
</evidence>
<comment type="subunit">
    <text evidence="12">Component of the PAM complex.</text>
</comment>
<keyword evidence="9 12" id="KW-0811">Translocation</keyword>
<reference evidence="13 14" key="1">
    <citation type="journal article" date="2015" name="Front. Microbiol.">
        <title>Genome sequence of the plant growth promoting endophytic yeast Rhodotorula graminis WP1.</title>
        <authorList>
            <person name="Firrincieli A."/>
            <person name="Otillar R."/>
            <person name="Salamov A."/>
            <person name="Schmutz J."/>
            <person name="Khan Z."/>
            <person name="Redman R.S."/>
            <person name="Fleck N.D."/>
            <person name="Lindquist E."/>
            <person name="Grigoriev I.V."/>
            <person name="Doty S.L."/>
        </authorList>
    </citation>
    <scope>NUCLEOTIDE SEQUENCE [LARGE SCALE GENOMIC DNA]</scope>
    <source>
        <strain evidence="13 14">WP1</strain>
    </source>
</reference>
<dbReference type="OrthoDB" id="5970083at2759"/>
<dbReference type="Proteomes" id="UP000053890">
    <property type="component" value="Unassembled WGS sequence"/>
</dbReference>
<dbReference type="OMA" id="YGICTTA"/>
<keyword evidence="11 12" id="KW-0472">Membrane</keyword>
<dbReference type="PANTHER" id="PTHR28021">
    <property type="entry name" value="PRESEQUENCE TRANSLOCATED-ASSOCIATED MOTOR SUBUNIT PAM17, MITOCHONDRIAL"/>
    <property type="match status" value="1"/>
</dbReference>
<evidence type="ECO:0000313" key="14">
    <source>
        <dbReference type="Proteomes" id="UP000053890"/>
    </source>
</evidence>
<name>A0A194S6I9_RHOGW</name>
<keyword evidence="4 12" id="KW-0812">Transmembrane</keyword>
<keyword evidence="10 12" id="KW-0496">Mitochondrion</keyword>
<dbReference type="RefSeq" id="XP_018272159.1">
    <property type="nucleotide sequence ID" value="XM_018416669.1"/>
</dbReference>
<dbReference type="InterPro" id="IPR013875">
    <property type="entry name" value="Pam17"/>
</dbReference>
<organism evidence="13 14">
    <name type="scientific">Rhodotorula graminis (strain WP1)</name>
    <dbReference type="NCBI Taxonomy" id="578459"/>
    <lineage>
        <taxon>Eukaryota</taxon>
        <taxon>Fungi</taxon>
        <taxon>Dikarya</taxon>
        <taxon>Basidiomycota</taxon>
        <taxon>Pucciniomycotina</taxon>
        <taxon>Microbotryomycetes</taxon>
        <taxon>Sporidiobolales</taxon>
        <taxon>Sporidiobolaceae</taxon>
        <taxon>Rhodotorula</taxon>
    </lineage>
</organism>
<dbReference type="PANTHER" id="PTHR28021:SF1">
    <property type="entry name" value="PRESEQUENCE TRANSLOCATED-ASSOCIATED MOTOR SUBUNIT PAM17, MITOCHONDRIAL"/>
    <property type="match status" value="1"/>
</dbReference>